<dbReference type="PANTHER" id="PTHR13327">
    <property type="entry name" value="NADH-UBIQUINONE OXIDOREDUCTASE ESSS SUBUNIT, MITOCHONDRIAL PRECURSOR"/>
    <property type="match status" value="1"/>
</dbReference>
<gene>
    <name evidence="19" type="primary">Ndufb11</name>
    <name evidence="19" type="ORF">N1851_023491</name>
</gene>
<keyword evidence="7 18" id="KW-0812">Transmembrane</keyword>
<keyword evidence="10" id="KW-0249">Electron transport</keyword>
<evidence type="ECO:0000256" key="12">
    <source>
        <dbReference type="ARBA" id="ARBA00023128"/>
    </source>
</evidence>
<keyword evidence="8" id="KW-0999">Mitochondrion inner membrane</keyword>
<evidence type="ECO:0000256" key="13">
    <source>
        <dbReference type="ARBA" id="ARBA00023136"/>
    </source>
</evidence>
<comment type="subunit">
    <text evidence="16">Complex I is composed of 45 different subunits. Interacts with BCAP31.</text>
</comment>
<keyword evidence="6" id="KW-0679">Respiratory chain</keyword>
<evidence type="ECO:0000313" key="19">
    <source>
        <dbReference type="EMBL" id="KAK0139627.1"/>
    </source>
</evidence>
<protein>
    <recommendedName>
        <fullName evidence="4">NADH dehydrogenase [ubiquinone] 1 beta subcomplex subunit 11, mitochondrial</fullName>
    </recommendedName>
    <alternativeName>
        <fullName evidence="15">Complex I-ESSS</fullName>
    </alternativeName>
    <alternativeName>
        <fullName evidence="14">NADH-ubiquinone oxidoreductase ESSS subunit</fullName>
    </alternativeName>
</protein>
<evidence type="ECO:0000256" key="2">
    <source>
        <dbReference type="ARBA" id="ARBA00004434"/>
    </source>
</evidence>
<comment type="function">
    <text evidence="1">Accessory subunit of the mitochondrial membrane respiratory chain NADH dehydrogenase (Complex I), that is believed not to be involved in catalysis. Complex I functions in the transfer of electrons from NADH to the respiratory chain. The immediate electron acceptor for the enzyme is believed to be ubiquinone.</text>
</comment>
<feature type="transmembrane region" description="Helical" evidence="18">
    <location>
        <begin position="81"/>
        <end position="102"/>
    </location>
</feature>
<accession>A0AA47NXJ2</accession>
<evidence type="ECO:0000256" key="18">
    <source>
        <dbReference type="SAM" id="Phobius"/>
    </source>
</evidence>
<evidence type="ECO:0000256" key="6">
    <source>
        <dbReference type="ARBA" id="ARBA00022660"/>
    </source>
</evidence>
<feature type="compositionally biased region" description="Low complexity" evidence="17">
    <location>
        <begin position="26"/>
        <end position="36"/>
    </location>
</feature>
<dbReference type="EMBL" id="JAOPHQ010004325">
    <property type="protein sequence ID" value="KAK0139627.1"/>
    <property type="molecule type" value="Genomic_DNA"/>
</dbReference>
<evidence type="ECO:0000256" key="10">
    <source>
        <dbReference type="ARBA" id="ARBA00022982"/>
    </source>
</evidence>
<evidence type="ECO:0000256" key="16">
    <source>
        <dbReference type="ARBA" id="ARBA00046528"/>
    </source>
</evidence>
<evidence type="ECO:0000256" key="5">
    <source>
        <dbReference type="ARBA" id="ARBA00022448"/>
    </source>
</evidence>
<evidence type="ECO:0000256" key="17">
    <source>
        <dbReference type="SAM" id="MobiDB-lite"/>
    </source>
</evidence>
<organism evidence="19 20">
    <name type="scientific">Merluccius polli</name>
    <name type="common">Benguela hake</name>
    <name type="synonym">Merluccius cadenati</name>
    <dbReference type="NCBI Taxonomy" id="89951"/>
    <lineage>
        <taxon>Eukaryota</taxon>
        <taxon>Metazoa</taxon>
        <taxon>Chordata</taxon>
        <taxon>Craniata</taxon>
        <taxon>Vertebrata</taxon>
        <taxon>Euteleostomi</taxon>
        <taxon>Actinopterygii</taxon>
        <taxon>Neopterygii</taxon>
        <taxon>Teleostei</taxon>
        <taxon>Neoteleostei</taxon>
        <taxon>Acanthomorphata</taxon>
        <taxon>Zeiogadaria</taxon>
        <taxon>Gadariae</taxon>
        <taxon>Gadiformes</taxon>
        <taxon>Gadoidei</taxon>
        <taxon>Merlucciidae</taxon>
        <taxon>Merluccius</taxon>
    </lineage>
</organism>
<dbReference type="Pfam" id="PF10183">
    <property type="entry name" value="ESSS"/>
    <property type="match status" value="1"/>
</dbReference>
<evidence type="ECO:0000256" key="15">
    <source>
        <dbReference type="ARBA" id="ARBA00031387"/>
    </source>
</evidence>
<evidence type="ECO:0000256" key="1">
    <source>
        <dbReference type="ARBA" id="ARBA00003195"/>
    </source>
</evidence>
<keyword evidence="20" id="KW-1185">Reference proteome</keyword>
<comment type="subcellular location">
    <subcellularLocation>
        <location evidence="2">Mitochondrion inner membrane</location>
        <topology evidence="2">Single-pass membrane protein</topology>
    </subcellularLocation>
</comment>
<evidence type="ECO:0000313" key="20">
    <source>
        <dbReference type="Proteomes" id="UP001174136"/>
    </source>
</evidence>
<dbReference type="InterPro" id="IPR019329">
    <property type="entry name" value="NADH_UbQ_OxRdtase_ESSS_su"/>
</dbReference>
<keyword evidence="5" id="KW-0813">Transport</keyword>
<comment type="similarity">
    <text evidence="3">Belongs to the complex I NDUFB11 subunit family.</text>
</comment>
<sequence length="147" mass="16345">MLSRVTRLGSTLPRILANGGGVRLVSQSQPSSSPGSATLSELQPSRAKDSHDHGEVNHYVKNPDYHGFSADPVVDVWNMRLGFFFGVSVMLVIGGTFIHYLPDYGMRQWARREAERLIKNRETNGLPLIEENYYDSSKILLPAAGEE</sequence>
<keyword evidence="13 18" id="KW-0472">Membrane</keyword>
<comment type="caution">
    <text evidence="19">The sequence shown here is derived from an EMBL/GenBank/DDBJ whole genome shotgun (WGS) entry which is preliminary data.</text>
</comment>
<dbReference type="AlphaFoldDB" id="A0AA47NXJ2"/>
<keyword evidence="9" id="KW-0809">Transit peptide</keyword>
<evidence type="ECO:0000256" key="4">
    <source>
        <dbReference type="ARBA" id="ARBA00018632"/>
    </source>
</evidence>
<evidence type="ECO:0000256" key="14">
    <source>
        <dbReference type="ARBA" id="ARBA00030753"/>
    </source>
</evidence>
<dbReference type="GO" id="GO:0005743">
    <property type="term" value="C:mitochondrial inner membrane"/>
    <property type="evidence" value="ECO:0007669"/>
    <property type="project" value="UniProtKB-SubCell"/>
</dbReference>
<feature type="compositionally biased region" description="Basic and acidic residues" evidence="17">
    <location>
        <begin position="46"/>
        <end position="56"/>
    </location>
</feature>
<evidence type="ECO:0000256" key="7">
    <source>
        <dbReference type="ARBA" id="ARBA00022692"/>
    </source>
</evidence>
<name>A0AA47NXJ2_MERPO</name>
<evidence type="ECO:0000256" key="9">
    <source>
        <dbReference type="ARBA" id="ARBA00022946"/>
    </source>
</evidence>
<feature type="region of interest" description="Disordered" evidence="17">
    <location>
        <begin position="24"/>
        <end position="56"/>
    </location>
</feature>
<evidence type="ECO:0000256" key="11">
    <source>
        <dbReference type="ARBA" id="ARBA00022989"/>
    </source>
</evidence>
<keyword evidence="12" id="KW-0496">Mitochondrion</keyword>
<keyword evidence="11 18" id="KW-1133">Transmembrane helix</keyword>
<proteinExistence type="inferred from homology"/>
<evidence type="ECO:0000256" key="3">
    <source>
        <dbReference type="ARBA" id="ARBA00008915"/>
    </source>
</evidence>
<dbReference type="Proteomes" id="UP001174136">
    <property type="component" value="Unassembled WGS sequence"/>
</dbReference>
<dbReference type="PANTHER" id="PTHR13327:SF0">
    <property type="entry name" value="NADH DEHYDROGENASE [UBIQUINONE] 1 BETA SUBCOMPLEX SUBUNIT 11, MITOCHONDRIAL"/>
    <property type="match status" value="1"/>
</dbReference>
<reference evidence="19" key="1">
    <citation type="journal article" date="2023" name="Front. Mar. Sci.">
        <title>A new Merluccius polli reference genome to investigate the effects of global change in West African waters.</title>
        <authorList>
            <person name="Mateo J.L."/>
            <person name="Blanco-Fernandez C."/>
            <person name="Garcia-Vazquez E."/>
            <person name="Machado-Schiaffino G."/>
        </authorList>
    </citation>
    <scope>NUCLEOTIDE SEQUENCE</scope>
    <source>
        <strain evidence="19">C29</strain>
        <tissue evidence="19">Fin</tissue>
    </source>
</reference>
<evidence type="ECO:0000256" key="8">
    <source>
        <dbReference type="ARBA" id="ARBA00022792"/>
    </source>
</evidence>